<keyword evidence="1" id="KW-1133">Transmembrane helix</keyword>
<name>A0A380TBG4_9ZZZZ</name>
<reference evidence="2" key="1">
    <citation type="submission" date="2018-07" db="EMBL/GenBank/DDBJ databases">
        <authorList>
            <person name="Quirk P.G."/>
            <person name="Krulwich T.A."/>
        </authorList>
    </citation>
    <scope>NUCLEOTIDE SEQUENCE</scope>
</reference>
<protein>
    <submittedName>
        <fullName evidence="2">Uncharacterized protein</fullName>
    </submittedName>
</protein>
<evidence type="ECO:0000256" key="1">
    <source>
        <dbReference type="SAM" id="Phobius"/>
    </source>
</evidence>
<dbReference type="EMBL" id="UIDG01000055">
    <property type="protein sequence ID" value="SUS04796.1"/>
    <property type="molecule type" value="Genomic_DNA"/>
</dbReference>
<organism evidence="2">
    <name type="scientific">metagenome</name>
    <dbReference type="NCBI Taxonomy" id="256318"/>
    <lineage>
        <taxon>unclassified sequences</taxon>
        <taxon>metagenomes</taxon>
    </lineage>
</organism>
<feature type="transmembrane region" description="Helical" evidence="1">
    <location>
        <begin position="55"/>
        <end position="74"/>
    </location>
</feature>
<feature type="transmembrane region" description="Helical" evidence="1">
    <location>
        <begin position="24"/>
        <end position="43"/>
    </location>
</feature>
<keyword evidence="1" id="KW-0812">Transmembrane</keyword>
<sequence>MAAHETDQTEPMAQAAQGYLNDRLVALAALGALLFHPLFVGLFDAPVLVMGIPLLFLYLFGVWVLLIIALAVTTETAPPATIERDDIGSGSF</sequence>
<dbReference type="AlphaFoldDB" id="A0A380TBG4"/>
<accession>A0A380TBG4</accession>
<keyword evidence="1" id="KW-0472">Membrane</keyword>
<proteinExistence type="predicted"/>
<evidence type="ECO:0000313" key="2">
    <source>
        <dbReference type="EMBL" id="SUS04796.1"/>
    </source>
</evidence>
<gene>
    <name evidence="2" type="ORF">DF3PB_1480005</name>
</gene>